<accession>X1R890</accession>
<feature type="non-terminal residue" evidence="1">
    <location>
        <position position="1"/>
    </location>
</feature>
<reference evidence="1" key="1">
    <citation type="journal article" date="2014" name="Front. Microbiol.">
        <title>High frequency of phylogenetically diverse reductive dehalogenase-homologous genes in deep subseafloor sedimentary metagenomes.</title>
        <authorList>
            <person name="Kawai M."/>
            <person name="Futagami T."/>
            <person name="Toyoda A."/>
            <person name="Takaki Y."/>
            <person name="Nishi S."/>
            <person name="Hori S."/>
            <person name="Arai W."/>
            <person name="Tsubouchi T."/>
            <person name="Morono Y."/>
            <person name="Uchiyama I."/>
            <person name="Ito T."/>
            <person name="Fujiyama A."/>
            <person name="Inagaki F."/>
            <person name="Takami H."/>
        </authorList>
    </citation>
    <scope>NUCLEOTIDE SEQUENCE</scope>
    <source>
        <strain evidence="1">Expedition CK06-06</strain>
    </source>
</reference>
<gene>
    <name evidence="1" type="ORF">S06H3_61344</name>
</gene>
<organism evidence="1">
    <name type="scientific">marine sediment metagenome</name>
    <dbReference type="NCBI Taxonomy" id="412755"/>
    <lineage>
        <taxon>unclassified sequences</taxon>
        <taxon>metagenomes</taxon>
        <taxon>ecological metagenomes</taxon>
    </lineage>
</organism>
<sequence length="160" mass="18414">AGTRGLHQAYLERFLAYSTVSLLGLEVAFSFDVQTERIRIEAQPIIADYERLFRVEYDYGEKALYCYDNVLHDVPFATGIDLYGLLQTWHVMKLVIDLATRKYVRFILDDVVYDLSDYTSSEGAVILTPMIRVILMNTGRSGENDVVYFDDFIMTQNELA</sequence>
<dbReference type="AlphaFoldDB" id="X1R890"/>
<name>X1R890_9ZZZZ</name>
<dbReference type="EMBL" id="BARV01040211">
    <property type="protein sequence ID" value="GAI51819.1"/>
    <property type="molecule type" value="Genomic_DNA"/>
</dbReference>
<evidence type="ECO:0000313" key="1">
    <source>
        <dbReference type="EMBL" id="GAI51819.1"/>
    </source>
</evidence>
<comment type="caution">
    <text evidence="1">The sequence shown here is derived from an EMBL/GenBank/DDBJ whole genome shotgun (WGS) entry which is preliminary data.</text>
</comment>
<proteinExistence type="predicted"/>
<protein>
    <submittedName>
        <fullName evidence="1">Uncharacterized protein</fullName>
    </submittedName>
</protein>